<feature type="transmembrane region" description="Helical" evidence="10">
    <location>
        <begin position="142"/>
        <end position="161"/>
    </location>
</feature>
<comment type="caution">
    <text evidence="11">The sequence shown here is derived from an EMBL/GenBank/DDBJ whole genome shotgun (WGS) entry which is preliminary data.</text>
</comment>
<protein>
    <submittedName>
        <fullName evidence="11">Branched-chain amino acid ABC transporter permease</fullName>
    </submittedName>
</protein>
<dbReference type="Proteomes" id="UP000603352">
    <property type="component" value="Unassembled WGS sequence"/>
</dbReference>
<keyword evidence="7 10" id="KW-1133">Transmembrane helix</keyword>
<comment type="similarity">
    <text evidence="9">Belongs to the binding-protein-dependent transport system permease family. LivHM subfamily.</text>
</comment>
<dbReference type="PANTHER" id="PTHR11795:SF371">
    <property type="entry name" value="HIGH-AFFINITY BRANCHED-CHAIN AMINO ACID TRANSPORT SYSTEM PERMEASE PROTEIN LIVH"/>
    <property type="match status" value="1"/>
</dbReference>
<evidence type="ECO:0000256" key="1">
    <source>
        <dbReference type="ARBA" id="ARBA00004651"/>
    </source>
</evidence>
<reference evidence="12" key="1">
    <citation type="journal article" date="2019" name="Int. J. Syst. Evol. Microbiol.">
        <title>The Global Catalogue of Microorganisms (GCM) 10K type strain sequencing project: providing services to taxonomists for standard genome sequencing and annotation.</title>
        <authorList>
            <consortium name="The Broad Institute Genomics Platform"/>
            <consortium name="The Broad Institute Genome Sequencing Center for Infectious Disease"/>
            <person name="Wu L."/>
            <person name="Ma J."/>
        </authorList>
    </citation>
    <scope>NUCLEOTIDE SEQUENCE [LARGE SCALE GENOMIC DNA]</scope>
    <source>
        <strain evidence="12">CGMCC 1.10188</strain>
    </source>
</reference>
<dbReference type="Pfam" id="PF02653">
    <property type="entry name" value="BPD_transp_2"/>
    <property type="match status" value="1"/>
</dbReference>
<keyword evidence="5 10" id="KW-0812">Transmembrane</keyword>
<name>A0ABQ1IA31_9PROT</name>
<feature type="transmembrane region" description="Helical" evidence="10">
    <location>
        <begin position="188"/>
        <end position="209"/>
    </location>
</feature>
<keyword evidence="3" id="KW-1003">Cell membrane</keyword>
<gene>
    <name evidence="11" type="ORF">GCM10011505_10950</name>
</gene>
<dbReference type="InterPro" id="IPR052157">
    <property type="entry name" value="BCAA_transport_permease"/>
</dbReference>
<keyword evidence="2" id="KW-0813">Transport</keyword>
<dbReference type="InterPro" id="IPR001851">
    <property type="entry name" value="ABC_transp_permease"/>
</dbReference>
<feature type="transmembrane region" description="Helical" evidence="10">
    <location>
        <begin position="94"/>
        <end position="115"/>
    </location>
</feature>
<keyword evidence="8 10" id="KW-0472">Membrane</keyword>
<evidence type="ECO:0000256" key="10">
    <source>
        <dbReference type="SAM" id="Phobius"/>
    </source>
</evidence>
<evidence type="ECO:0000256" key="8">
    <source>
        <dbReference type="ARBA" id="ARBA00023136"/>
    </source>
</evidence>
<dbReference type="CDD" id="cd06582">
    <property type="entry name" value="TM_PBP1_LivH_like"/>
    <property type="match status" value="1"/>
</dbReference>
<keyword evidence="6" id="KW-0029">Amino-acid transport</keyword>
<proteinExistence type="inferred from homology"/>
<evidence type="ECO:0000256" key="9">
    <source>
        <dbReference type="ARBA" id="ARBA00037998"/>
    </source>
</evidence>
<dbReference type="RefSeq" id="WP_188575722.1">
    <property type="nucleotide sequence ID" value="NZ_BMDZ01000008.1"/>
</dbReference>
<evidence type="ECO:0000256" key="6">
    <source>
        <dbReference type="ARBA" id="ARBA00022970"/>
    </source>
</evidence>
<evidence type="ECO:0000256" key="2">
    <source>
        <dbReference type="ARBA" id="ARBA00022448"/>
    </source>
</evidence>
<evidence type="ECO:0000256" key="4">
    <source>
        <dbReference type="ARBA" id="ARBA00022519"/>
    </source>
</evidence>
<organism evidence="11 12">
    <name type="scientific">Tistrella bauzanensis</name>
    <dbReference type="NCBI Taxonomy" id="657419"/>
    <lineage>
        <taxon>Bacteria</taxon>
        <taxon>Pseudomonadati</taxon>
        <taxon>Pseudomonadota</taxon>
        <taxon>Alphaproteobacteria</taxon>
        <taxon>Geminicoccales</taxon>
        <taxon>Geminicoccaceae</taxon>
        <taxon>Tistrella</taxon>
    </lineage>
</organism>
<keyword evidence="12" id="KW-1185">Reference proteome</keyword>
<feature type="transmembrane region" description="Helical" evidence="10">
    <location>
        <begin position="57"/>
        <end position="82"/>
    </location>
</feature>
<evidence type="ECO:0000256" key="7">
    <source>
        <dbReference type="ARBA" id="ARBA00022989"/>
    </source>
</evidence>
<dbReference type="EMBL" id="BMDZ01000008">
    <property type="protein sequence ID" value="GGB31343.1"/>
    <property type="molecule type" value="Genomic_DNA"/>
</dbReference>
<feature type="transmembrane region" description="Helical" evidence="10">
    <location>
        <begin position="19"/>
        <end position="37"/>
    </location>
</feature>
<evidence type="ECO:0000313" key="12">
    <source>
        <dbReference type="Proteomes" id="UP000603352"/>
    </source>
</evidence>
<feature type="transmembrane region" description="Helical" evidence="10">
    <location>
        <begin position="260"/>
        <end position="277"/>
    </location>
</feature>
<evidence type="ECO:0000256" key="5">
    <source>
        <dbReference type="ARBA" id="ARBA00022692"/>
    </source>
</evidence>
<evidence type="ECO:0000313" key="11">
    <source>
        <dbReference type="EMBL" id="GGB31343.1"/>
    </source>
</evidence>
<comment type="subcellular location">
    <subcellularLocation>
        <location evidence="1">Cell membrane</location>
        <topology evidence="1">Multi-pass membrane protein</topology>
    </subcellularLocation>
</comment>
<feature type="transmembrane region" description="Helical" evidence="10">
    <location>
        <begin position="221"/>
        <end position="248"/>
    </location>
</feature>
<sequence>MDTAYYLNLAFNGVVEGSIYALGALSITLVFGIARFPNAATGDVMTVGAFGGLAGTTLGGGVIGAILAGVAASAAVTVAFYYLLFRALAKRSAVASMIASIGLAFFLRAALGFFMGHDQRVYDLPLARATLVGPLRVQPADVQVMAAAAAALAVTFGLLHLTPIGRRMRAVADNPDLARASGINAGRVMVVMWLMAGALAGLAGVLLGVKTVVTPDMGWDLLLPAFAATILGTIGNPVGAVLGGLLIGVAQELSTPFVGFTYKIGVGFAVLLLMLMIRPQGLFARNALVR</sequence>
<keyword evidence="4" id="KW-0997">Cell inner membrane</keyword>
<accession>A0ABQ1IA31</accession>
<evidence type="ECO:0000256" key="3">
    <source>
        <dbReference type="ARBA" id="ARBA00022475"/>
    </source>
</evidence>
<dbReference type="PANTHER" id="PTHR11795">
    <property type="entry name" value="BRANCHED-CHAIN AMINO ACID TRANSPORT SYSTEM PERMEASE PROTEIN LIVH"/>
    <property type="match status" value="1"/>
</dbReference>